<dbReference type="EMBL" id="WOWK01000092">
    <property type="protein sequence ID" value="KAF0319693.1"/>
    <property type="molecule type" value="Genomic_DNA"/>
</dbReference>
<proteinExistence type="predicted"/>
<organism evidence="1 2">
    <name type="scientific">Colletotrichum asianum</name>
    <dbReference type="NCBI Taxonomy" id="702518"/>
    <lineage>
        <taxon>Eukaryota</taxon>
        <taxon>Fungi</taxon>
        <taxon>Dikarya</taxon>
        <taxon>Ascomycota</taxon>
        <taxon>Pezizomycotina</taxon>
        <taxon>Sordariomycetes</taxon>
        <taxon>Hypocreomycetidae</taxon>
        <taxon>Glomerellales</taxon>
        <taxon>Glomerellaceae</taxon>
        <taxon>Colletotrichum</taxon>
        <taxon>Colletotrichum gloeosporioides species complex</taxon>
    </lineage>
</organism>
<reference evidence="1 2" key="1">
    <citation type="submission" date="2019-12" db="EMBL/GenBank/DDBJ databases">
        <title>A genome sequence resource for the geographically widespread anthracnose pathogen Colletotrichum asianum.</title>
        <authorList>
            <person name="Meng Y."/>
        </authorList>
    </citation>
    <scope>NUCLEOTIDE SEQUENCE [LARGE SCALE GENOMIC DNA]</scope>
    <source>
        <strain evidence="1 2">ICMP 18580</strain>
    </source>
</reference>
<name>A0A8H3W1Z0_9PEZI</name>
<evidence type="ECO:0000313" key="2">
    <source>
        <dbReference type="Proteomes" id="UP000434172"/>
    </source>
</evidence>
<accession>A0A8H3W1Z0</accession>
<evidence type="ECO:0000313" key="1">
    <source>
        <dbReference type="EMBL" id="KAF0319693.1"/>
    </source>
</evidence>
<comment type="caution">
    <text evidence="1">The sequence shown here is derived from an EMBL/GenBank/DDBJ whole genome shotgun (WGS) entry which is preliminary data.</text>
</comment>
<gene>
    <name evidence="1" type="ORF">GQ607_013058</name>
</gene>
<keyword evidence="2" id="KW-1185">Reference proteome</keyword>
<dbReference type="Proteomes" id="UP000434172">
    <property type="component" value="Unassembled WGS sequence"/>
</dbReference>
<protein>
    <submittedName>
        <fullName evidence="1">Uncharacterized protein</fullName>
    </submittedName>
</protein>
<dbReference type="AlphaFoldDB" id="A0A8H3W1Z0"/>
<sequence length="185" mass="20689">MRICECLCVIVLFLISVFLLLSLVLLICQWTSQLFSKPRKLEPPKSSLEYLEIPSQDNRDRDTRQEICDIHLEYLQENHGAVKPLLLYEYLRIPVPRPDTHDMDIRIQAFNAASRAVEDNGRSSNDLRAANVLMDHGKRGVYDNIFLPTIQGQIGGSGNPAELANMGLAQLCGWQSSSSATSAST</sequence>